<name>A0A4Q9LTE1_9MICR</name>
<organism evidence="2 3">
    <name type="scientific">Hamiltosporidium tvaerminnensis</name>
    <dbReference type="NCBI Taxonomy" id="1176355"/>
    <lineage>
        <taxon>Eukaryota</taxon>
        <taxon>Fungi</taxon>
        <taxon>Fungi incertae sedis</taxon>
        <taxon>Microsporidia</taxon>
        <taxon>Dubosqiidae</taxon>
        <taxon>Hamiltosporidium</taxon>
    </lineage>
</organism>
<keyword evidence="1" id="KW-0812">Transmembrane</keyword>
<keyword evidence="1" id="KW-1133">Transmembrane helix</keyword>
<dbReference type="EMBL" id="PITK01001142">
    <property type="protein sequence ID" value="TBU11557.1"/>
    <property type="molecule type" value="Genomic_DNA"/>
</dbReference>
<dbReference type="AlphaFoldDB" id="A0A4Q9LTE1"/>
<keyword evidence="3" id="KW-1185">Reference proteome</keyword>
<keyword evidence="1" id="KW-0472">Membrane</keyword>
<feature type="transmembrane region" description="Helical" evidence="1">
    <location>
        <begin position="20"/>
        <end position="40"/>
    </location>
</feature>
<protein>
    <recommendedName>
        <fullName evidence="4">Leucine-rich repeat-containing protein</fullName>
    </recommendedName>
</protein>
<sequence length="800" mass="95420">MNNIMYPKKKRAFKGYEFCIQYFILKIFMTLNLVTAYKFAFNFYKNENSEILFFLQRQENRENSEHNIEKFDLKLYNTNEENQFDRQDPVFTYTKENFIEFYLLNNMLLTNSFENNFQNRIINCNFDLSYYLKLSKDFTAIPDRLTICQLKYFLLTLKFLQAVDNKNLAKLLQALIFKVFICSNTDDTHKNDTKHEEIIDSYFVSQFDFYIKRGLLIAFLHILMIKYTFYDENLILLEKSKDTYNSSYFNEHIPYKNLLIYNYKIFRTLKNTLKGLPNFLCIFQILLDEINIKSLIINNYEKLENHIEDVYLFISSLTFFKSIAISNPNKNSQGFLYDPNFIYKEDIEYLSLKNLTVELSNLVFLLEQQKLKGLILDYVDLKDNGDYSMEYNMRLNLEYIHFANVEMNFFRWRDFFKFADFGKIILEFDRLLLQENVLSYIGLLNSYKNVLYLEIKFCNLYILRDFHKILNKFKYLQTLKLNRYIDDKNSSLYMFEAIKNMNYLENLTINLPYRGVYNNSDYFFGMQNFKVLCLTGTNLTQEIPNIKIWGNYTFLRNLIINKAIIKVYDLIEILKIESLTKFSILYCDIEPCFNYISVELSGINIKSLDFTATNLDALKNIDILKEFARLETLHLSNCNLKSGWLTQTNQSCNLSLKILHYAFNCLDRTDLNRMKNLEVLEELNLRDCKFYSCGFFELGNDCKFLGSLKYLDLLHVEIKIENLIFLKSFKNLKSLNLTLSDPDFFTAKNLLFYLPINALSLKECNKKSIFENSYSRYLYEENINLNLNSLSSKSFILIRI</sequence>
<evidence type="ECO:0000256" key="1">
    <source>
        <dbReference type="SAM" id="Phobius"/>
    </source>
</evidence>
<evidence type="ECO:0000313" key="2">
    <source>
        <dbReference type="EMBL" id="TBU11557.1"/>
    </source>
</evidence>
<evidence type="ECO:0000313" key="3">
    <source>
        <dbReference type="Proteomes" id="UP000292282"/>
    </source>
</evidence>
<dbReference type="Gene3D" id="3.80.10.10">
    <property type="entry name" value="Ribonuclease Inhibitor"/>
    <property type="match status" value="1"/>
</dbReference>
<dbReference type="VEuPathDB" id="MicrosporidiaDB:CWI38_1142p0010"/>
<proteinExistence type="predicted"/>
<dbReference type="SUPFAM" id="SSF52047">
    <property type="entry name" value="RNI-like"/>
    <property type="match status" value="1"/>
</dbReference>
<comment type="caution">
    <text evidence="2">The sequence shown here is derived from an EMBL/GenBank/DDBJ whole genome shotgun (WGS) entry which is preliminary data.</text>
</comment>
<gene>
    <name evidence="2" type="ORF">CWI38_1142p0010</name>
</gene>
<evidence type="ECO:0008006" key="4">
    <source>
        <dbReference type="Google" id="ProtNLM"/>
    </source>
</evidence>
<accession>A0A4Q9LTE1</accession>
<dbReference type="OrthoDB" id="1394818at2759"/>
<reference evidence="2 3" key="1">
    <citation type="submission" date="2017-12" db="EMBL/GenBank/DDBJ databases">
        <authorList>
            <person name="Pombert J.-F."/>
            <person name="Haag K.L."/>
            <person name="Ebert D."/>
        </authorList>
    </citation>
    <scope>NUCLEOTIDE SEQUENCE [LARGE SCALE GENOMIC DNA]</scope>
    <source>
        <strain evidence="2">IL-G-3</strain>
    </source>
</reference>
<dbReference type="Proteomes" id="UP000292282">
    <property type="component" value="Unassembled WGS sequence"/>
</dbReference>
<dbReference type="InterPro" id="IPR032675">
    <property type="entry name" value="LRR_dom_sf"/>
</dbReference>